<dbReference type="AlphaFoldDB" id="A0A3P6R8Q2"/>
<dbReference type="EMBL" id="UYRU01014103">
    <property type="protein sequence ID" value="VDK49825.1"/>
    <property type="molecule type" value="Genomic_DNA"/>
</dbReference>
<evidence type="ECO:0000313" key="2">
    <source>
        <dbReference type="Proteomes" id="UP000281553"/>
    </source>
</evidence>
<dbReference type="Proteomes" id="UP000281553">
    <property type="component" value="Unassembled WGS sequence"/>
</dbReference>
<reference evidence="1 2" key="1">
    <citation type="submission" date="2018-11" db="EMBL/GenBank/DDBJ databases">
        <authorList>
            <consortium name="Pathogen Informatics"/>
        </authorList>
    </citation>
    <scope>NUCLEOTIDE SEQUENCE [LARGE SCALE GENOMIC DNA]</scope>
</reference>
<protein>
    <submittedName>
        <fullName evidence="1">Uncharacterized protein</fullName>
    </submittedName>
</protein>
<proteinExistence type="predicted"/>
<sequence>MPSQLWVFCSKPPPASYNPLSTKSSVLWTTNSPRKKPNTSAISLLKIPADPSIHSQASSRVYSTVCQKVQLKINLYNNC</sequence>
<organism evidence="1 2">
    <name type="scientific">Dibothriocephalus latus</name>
    <name type="common">Fish tapeworm</name>
    <name type="synonym">Diphyllobothrium latum</name>
    <dbReference type="NCBI Taxonomy" id="60516"/>
    <lineage>
        <taxon>Eukaryota</taxon>
        <taxon>Metazoa</taxon>
        <taxon>Spiralia</taxon>
        <taxon>Lophotrochozoa</taxon>
        <taxon>Platyhelminthes</taxon>
        <taxon>Cestoda</taxon>
        <taxon>Eucestoda</taxon>
        <taxon>Diphyllobothriidea</taxon>
        <taxon>Diphyllobothriidae</taxon>
        <taxon>Dibothriocephalus</taxon>
    </lineage>
</organism>
<keyword evidence="2" id="KW-1185">Reference proteome</keyword>
<name>A0A3P6R8Q2_DIBLA</name>
<gene>
    <name evidence="1" type="ORF">DILT_LOCUS1753</name>
</gene>
<evidence type="ECO:0000313" key="1">
    <source>
        <dbReference type="EMBL" id="VDK49825.1"/>
    </source>
</evidence>
<accession>A0A3P6R8Q2</accession>